<organism evidence="2 3">
    <name type="scientific">Leptosia nina</name>
    <dbReference type="NCBI Taxonomy" id="320188"/>
    <lineage>
        <taxon>Eukaryota</taxon>
        <taxon>Metazoa</taxon>
        <taxon>Ecdysozoa</taxon>
        <taxon>Arthropoda</taxon>
        <taxon>Hexapoda</taxon>
        <taxon>Insecta</taxon>
        <taxon>Pterygota</taxon>
        <taxon>Neoptera</taxon>
        <taxon>Endopterygota</taxon>
        <taxon>Lepidoptera</taxon>
        <taxon>Glossata</taxon>
        <taxon>Ditrysia</taxon>
        <taxon>Papilionoidea</taxon>
        <taxon>Pieridae</taxon>
        <taxon>Pierinae</taxon>
        <taxon>Leptosia</taxon>
    </lineage>
</organism>
<keyword evidence="1" id="KW-1133">Transmembrane helix</keyword>
<evidence type="ECO:0000313" key="2">
    <source>
        <dbReference type="EMBL" id="CAK1554588.1"/>
    </source>
</evidence>
<keyword evidence="1" id="KW-0812">Transmembrane</keyword>
<sequence>MSPYDSQTYFAGNDTFTHKTINPLLSKVGDFTPFYIAIAISSVILGFILILNFVCCCSRYSDYWLDRHTGNRWIVSIWSTTPHKQPPLDFTELENEFVPVQYTAYHPEEYQEVHKHDIEVAPSISRQPLTSSHEYLDLHKRESDI</sequence>
<keyword evidence="3" id="KW-1185">Reference proteome</keyword>
<evidence type="ECO:0000313" key="3">
    <source>
        <dbReference type="Proteomes" id="UP001497472"/>
    </source>
</evidence>
<feature type="transmembrane region" description="Helical" evidence="1">
    <location>
        <begin position="34"/>
        <end position="57"/>
    </location>
</feature>
<name>A0AAV1K2E8_9NEOP</name>
<gene>
    <name evidence="2" type="ORF">LNINA_LOCUS13492</name>
</gene>
<protein>
    <submittedName>
        <fullName evidence="2">Uncharacterized protein</fullName>
    </submittedName>
</protein>
<proteinExistence type="predicted"/>
<comment type="caution">
    <text evidence="2">The sequence shown here is derived from an EMBL/GenBank/DDBJ whole genome shotgun (WGS) entry which is preliminary data.</text>
</comment>
<accession>A0AAV1K2E8</accession>
<reference evidence="2 3" key="1">
    <citation type="submission" date="2023-11" db="EMBL/GenBank/DDBJ databases">
        <authorList>
            <person name="Okamura Y."/>
        </authorList>
    </citation>
    <scope>NUCLEOTIDE SEQUENCE [LARGE SCALE GENOMIC DNA]</scope>
</reference>
<dbReference type="AlphaFoldDB" id="A0AAV1K2E8"/>
<evidence type="ECO:0000256" key="1">
    <source>
        <dbReference type="SAM" id="Phobius"/>
    </source>
</evidence>
<dbReference type="EMBL" id="CAVLEF010000279">
    <property type="protein sequence ID" value="CAK1554588.1"/>
    <property type="molecule type" value="Genomic_DNA"/>
</dbReference>
<dbReference type="Proteomes" id="UP001497472">
    <property type="component" value="Unassembled WGS sequence"/>
</dbReference>
<keyword evidence="1" id="KW-0472">Membrane</keyword>